<dbReference type="EMBL" id="FNHD01000014">
    <property type="protein sequence ID" value="SDM14462.1"/>
    <property type="molecule type" value="Genomic_DNA"/>
</dbReference>
<dbReference type="Proteomes" id="UP000199242">
    <property type="component" value="Unassembled WGS sequence"/>
</dbReference>
<keyword evidence="3" id="KW-1185">Reference proteome</keyword>
<evidence type="ECO:0000313" key="3">
    <source>
        <dbReference type="Proteomes" id="UP000199242"/>
    </source>
</evidence>
<feature type="transmembrane region" description="Helical" evidence="1">
    <location>
        <begin position="35"/>
        <end position="54"/>
    </location>
</feature>
<evidence type="ECO:0008006" key="4">
    <source>
        <dbReference type="Google" id="ProtNLM"/>
    </source>
</evidence>
<sequence>MSIKKLYYYFFYKIYKSIEYTSENFGGKFLSSFKAGFVMIVLQIWLLLSIGNYYSFITNENVELSISMPIIYIPLIIIIGFNYFTLDFKDYWIKHFKEFDKLPKEKNKKYGMIVWSIIILIIGNMLFSFYLLFAQTKKKQTGPYAPEIVAKEKMEDSLQKAQQIKKLKKIYGEDKK</sequence>
<dbReference type="RefSeq" id="WP_089744918.1">
    <property type="nucleotide sequence ID" value="NZ_FNHD01000014.1"/>
</dbReference>
<accession>A0ABY0QZA6</accession>
<keyword evidence="1" id="KW-1133">Transmembrane helix</keyword>
<feature type="transmembrane region" description="Helical" evidence="1">
    <location>
        <begin position="110"/>
        <end position="133"/>
    </location>
</feature>
<keyword evidence="1" id="KW-0812">Transmembrane</keyword>
<protein>
    <recommendedName>
        <fullName evidence="4">DUF4234 domain-containing protein</fullName>
    </recommendedName>
</protein>
<organism evidence="2 3">
    <name type="scientific">Chryseobacterium taihuense</name>
    <dbReference type="NCBI Taxonomy" id="1141221"/>
    <lineage>
        <taxon>Bacteria</taxon>
        <taxon>Pseudomonadati</taxon>
        <taxon>Bacteroidota</taxon>
        <taxon>Flavobacteriia</taxon>
        <taxon>Flavobacteriales</taxon>
        <taxon>Weeksellaceae</taxon>
        <taxon>Chryseobacterium group</taxon>
        <taxon>Chryseobacterium</taxon>
    </lineage>
</organism>
<gene>
    <name evidence="2" type="ORF">SAMN05216273_11483</name>
</gene>
<comment type="caution">
    <text evidence="2">The sequence shown here is derived from an EMBL/GenBank/DDBJ whole genome shotgun (WGS) entry which is preliminary data.</text>
</comment>
<reference evidence="2 3" key="1">
    <citation type="submission" date="2016-10" db="EMBL/GenBank/DDBJ databases">
        <authorList>
            <person name="Varghese N."/>
            <person name="Submissions S."/>
        </authorList>
    </citation>
    <scope>NUCLEOTIDE SEQUENCE [LARGE SCALE GENOMIC DNA]</scope>
    <source>
        <strain evidence="2 3">CGMCC 1.10941</strain>
    </source>
</reference>
<evidence type="ECO:0000313" key="2">
    <source>
        <dbReference type="EMBL" id="SDM14462.1"/>
    </source>
</evidence>
<evidence type="ECO:0000256" key="1">
    <source>
        <dbReference type="SAM" id="Phobius"/>
    </source>
</evidence>
<keyword evidence="1" id="KW-0472">Membrane</keyword>
<proteinExistence type="predicted"/>
<name>A0ABY0QZA6_9FLAO</name>
<feature type="transmembrane region" description="Helical" evidence="1">
    <location>
        <begin position="66"/>
        <end position="86"/>
    </location>
</feature>